<evidence type="ECO:0008006" key="3">
    <source>
        <dbReference type="Google" id="ProtNLM"/>
    </source>
</evidence>
<name>A0ABW0RWV9_9BURK</name>
<reference evidence="2" key="1">
    <citation type="journal article" date="2019" name="Int. J. Syst. Evol. Microbiol.">
        <title>The Global Catalogue of Microorganisms (GCM) 10K type strain sequencing project: providing services to taxonomists for standard genome sequencing and annotation.</title>
        <authorList>
            <consortium name="The Broad Institute Genomics Platform"/>
            <consortium name="The Broad Institute Genome Sequencing Center for Infectious Disease"/>
            <person name="Wu L."/>
            <person name="Ma J."/>
        </authorList>
    </citation>
    <scope>NUCLEOTIDE SEQUENCE [LARGE SCALE GENOMIC DNA]</scope>
    <source>
        <strain evidence="2">CGMCC 4.5798</strain>
    </source>
</reference>
<comment type="caution">
    <text evidence="1">The sequence shown here is derived from an EMBL/GenBank/DDBJ whole genome shotgun (WGS) entry which is preliminary data.</text>
</comment>
<gene>
    <name evidence="1" type="ORF">ACFPO9_08975</name>
</gene>
<accession>A0ABW0RWV9</accession>
<dbReference type="RefSeq" id="WP_379769653.1">
    <property type="nucleotide sequence ID" value="NZ_JBHSMZ010000005.1"/>
</dbReference>
<evidence type="ECO:0000313" key="1">
    <source>
        <dbReference type="EMBL" id="MFC5548642.1"/>
    </source>
</evidence>
<proteinExistence type="predicted"/>
<keyword evidence="2" id="KW-1185">Reference proteome</keyword>
<dbReference type="PROSITE" id="PS51257">
    <property type="entry name" value="PROKAR_LIPOPROTEIN"/>
    <property type="match status" value="1"/>
</dbReference>
<dbReference type="Proteomes" id="UP001596086">
    <property type="component" value="Unassembled WGS sequence"/>
</dbReference>
<evidence type="ECO:0000313" key="2">
    <source>
        <dbReference type="Proteomes" id="UP001596086"/>
    </source>
</evidence>
<dbReference type="EMBL" id="JBHSMZ010000005">
    <property type="protein sequence ID" value="MFC5548642.1"/>
    <property type="molecule type" value="Genomic_DNA"/>
</dbReference>
<organism evidence="1 2">
    <name type="scientific">Massilia aerilata</name>
    <dbReference type="NCBI Taxonomy" id="453817"/>
    <lineage>
        <taxon>Bacteria</taxon>
        <taxon>Pseudomonadati</taxon>
        <taxon>Pseudomonadota</taxon>
        <taxon>Betaproteobacteria</taxon>
        <taxon>Burkholderiales</taxon>
        <taxon>Oxalobacteraceae</taxon>
        <taxon>Telluria group</taxon>
        <taxon>Massilia</taxon>
    </lineage>
</organism>
<sequence>MRFLSAAVLSIAVLSGCSGESIEKQAKKLGTREFTAQAWRGGTQEERGQMIASFLGKHVVTELTGKQVKDLLGPSTGYYDYDEYPAYLVGPGTVRTEYGSSYLWVFMTDKNSGKVREVILVPPVQDK</sequence>
<protein>
    <recommendedName>
        <fullName evidence="3">Outer membrane protein assembly factor BamE</fullName>
    </recommendedName>
</protein>